<evidence type="ECO:0000313" key="2">
    <source>
        <dbReference type="EMBL" id="CAB4655379.1"/>
    </source>
</evidence>
<accession>A0A6J6L4N0</accession>
<dbReference type="Gene3D" id="3.40.50.1820">
    <property type="entry name" value="alpha/beta hydrolase"/>
    <property type="match status" value="1"/>
</dbReference>
<sequence>MMSVVPVQLCLAGKEVTDVRVRPGGQWVSGVVSEPGLHGAVSRLCMWSVAHHDVVVDLLVDPLPMAGRGLSGGVHCWDLEGRRVFITTAKEGIVEVALVDDVPARQHSLAFDPTRNWSTPAIDYTQSSVYAIADWCEMWKCTLDGGEAQLVYRTDGFAIDATAGADGMCVTWNRPHMPWTQSTIYPEPAITEVSMQQPRFSTHGNSFGFINDVSGVANVHISADRVVAHDVMIDDECEHGGSTWGPGQRTWCFNSDGTKVAYTRNEKGFGALWVYDRFTTQRTKVDKGIFGCVSWENDTLAALRTGARTPTQVVAYDMSPQKFGERTVVVQPGAEHWLTPEIEEELVEPSLHEAANGDVVVPYRLYRAKKPNWGVIVWVHGGPVDQWQVTFRPKFSYWLSRGWSIVVVDHRGTTGHGRSFQQQLEGHWGIHDAEDTVAVVRQVQRAFGFRSERTVLMGSSAGGLSVLNALGTSRTLAAGAVVSFPVVDLVDLMQGADPFETHYMPRLIGARDMEDPLLRERSPLSRAHVIAGTPLLVFHGDNDTLVPLSHSEQLRDVVNAAGGAVRLEVMHGEGHGFRDPLHIIREYSMTEEFLDELMG</sequence>
<dbReference type="GO" id="GO:0006508">
    <property type="term" value="P:proteolysis"/>
    <property type="evidence" value="ECO:0007669"/>
    <property type="project" value="InterPro"/>
</dbReference>
<dbReference type="InterPro" id="IPR001375">
    <property type="entry name" value="Peptidase_S9_cat"/>
</dbReference>
<evidence type="ECO:0000259" key="1">
    <source>
        <dbReference type="Pfam" id="PF00326"/>
    </source>
</evidence>
<feature type="domain" description="Peptidase S9 prolyl oligopeptidase catalytic" evidence="1">
    <location>
        <begin position="391"/>
        <end position="598"/>
    </location>
</feature>
<dbReference type="PANTHER" id="PTHR43056">
    <property type="entry name" value="PEPTIDASE S9 PROLYL OLIGOPEPTIDASE"/>
    <property type="match status" value="1"/>
</dbReference>
<dbReference type="InterPro" id="IPR050585">
    <property type="entry name" value="Xaa-Pro_dipeptidyl-ppase/CocE"/>
</dbReference>
<dbReference type="GO" id="GO:0008236">
    <property type="term" value="F:serine-type peptidase activity"/>
    <property type="evidence" value="ECO:0007669"/>
    <property type="project" value="InterPro"/>
</dbReference>
<proteinExistence type="predicted"/>
<protein>
    <submittedName>
        <fullName evidence="2">Unannotated protein</fullName>
    </submittedName>
</protein>
<reference evidence="2" key="1">
    <citation type="submission" date="2020-05" db="EMBL/GenBank/DDBJ databases">
        <authorList>
            <person name="Chiriac C."/>
            <person name="Salcher M."/>
            <person name="Ghai R."/>
            <person name="Kavagutti S V."/>
        </authorList>
    </citation>
    <scope>NUCLEOTIDE SEQUENCE</scope>
</reference>
<dbReference type="SUPFAM" id="SSF82171">
    <property type="entry name" value="DPP6 N-terminal domain-like"/>
    <property type="match status" value="1"/>
</dbReference>
<dbReference type="PANTHER" id="PTHR43056:SF5">
    <property type="entry name" value="PEPTIDASE S9 PROLYL OLIGOPEPTIDASE CATALYTIC DOMAIN-CONTAINING PROTEIN"/>
    <property type="match status" value="1"/>
</dbReference>
<dbReference type="AlphaFoldDB" id="A0A6J6L4N0"/>
<gene>
    <name evidence="2" type="ORF">UFOPK2169_01041</name>
</gene>
<dbReference type="SUPFAM" id="SSF53474">
    <property type="entry name" value="alpha/beta-Hydrolases"/>
    <property type="match status" value="1"/>
</dbReference>
<organism evidence="2">
    <name type="scientific">freshwater metagenome</name>
    <dbReference type="NCBI Taxonomy" id="449393"/>
    <lineage>
        <taxon>unclassified sequences</taxon>
        <taxon>metagenomes</taxon>
        <taxon>ecological metagenomes</taxon>
    </lineage>
</organism>
<dbReference type="EMBL" id="CAEZWE010000040">
    <property type="protein sequence ID" value="CAB4655379.1"/>
    <property type="molecule type" value="Genomic_DNA"/>
</dbReference>
<name>A0A6J6L4N0_9ZZZZ</name>
<dbReference type="InterPro" id="IPR029058">
    <property type="entry name" value="AB_hydrolase_fold"/>
</dbReference>
<dbReference type="Pfam" id="PF00326">
    <property type="entry name" value="Peptidase_S9"/>
    <property type="match status" value="1"/>
</dbReference>